<dbReference type="AlphaFoldDB" id="A0A4P9Z428"/>
<protein>
    <recommendedName>
        <fullName evidence="2">chitinase</fullName>
        <ecNumber evidence="2">3.2.1.14</ecNumber>
    </recommendedName>
</protein>
<gene>
    <name evidence="12" type="ORF">SYNPS1DRAFT_14382</name>
</gene>
<dbReference type="PROSITE" id="PS51257">
    <property type="entry name" value="PROKAR_LIPOPROTEIN"/>
    <property type="match status" value="1"/>
</dbReference>
<dbReference type="PROSITE" id="PS51910">
    <property type="entry name" value="GH18_2"/>
    <property type="match status" value="1"/>
</dbReference>
<proteinExistence type="inferred from homology"/>
<dbReference type="GO" id="GO:0006032">
    <property type="term" value="P:chitin catabolic process"/>
    <property type="evidence" value="ECO:0007669"/>
    <property type="project" value="UniProtKB-KW"/>
</dbReference>
<dbReference type="PANTHER" id="PTHR45708">
    <property type="entry name" value="ENDOCHITINASE"/>
    <property type="match status" value="1"/>
</dbReference>
<feature type="signal peptide" evidence="10">
    <location>
        <begin position="1"/>
        <end position="23"/>
    </location>
</feature>
<feature type="domain" description="GH18" evidence="11">
    <location>
        <begin position="40"/>
        <end position="340"/>
    </location>
</feature>
<keyword evidence="5" id="KW-0119">Carbohydrate metabolism</keyword>
<dbReference type="OrthoDB" id="6020543at2759"/>
<dbReference type="PANTHER" id="PTHR45708:SF49">
    <property type="entry name" value="ENDOCHITINASE"/>
    <property type="match status" value="1"/>
</dbReference>
<dbReference type="InterPro" id="IPR017853">
    <property type="entry name" value="GH"/>
</dbReference>
<dbReference type="SMART" id="SM00636">
    <property type="entry name" value="Glyco_18"/>
    <property type="match status" value="1"/>
</dbReference>
<dbReference type="EC" id="3.2.1.14" evidence="2"/>
<keyword evidence="13" id="KW-1185">Reference proteome</keyword>
<dbReference type="GO" id="GO:0005576">
    <property type="term" value="C:extracellular region"/>
    <property type="evidence" value="ECO:0007669"/>
    <property type="project" value="TreeGrafter"/>
</dbReference>
<dbReference type="GO" id="GO:0008061">
    <property type="term" value="F:chitin binding"/>
    <property type="evidence" value="ECO:0007669"/>
    <property type="project" value="InterPro"/>
</dbReference>
<dbReference type="SUPFAM" id="SSF51445">
    <property type="entry name" value="(Trans)glycosidases"/>
    <property type="match status" value="1"/>
</dbReference>
<dbReference type="Proteomes" id="UP000278143">
    <property type="component" value="Unassembled WGS sequence"/>
</dbReference>
<evidence type="ECO:0000256" key="5">
    <source>
        <dbReference type="ARBA" id="ARBA00023277"/>
    </source>
</evidence>
<evidence type="ECO:0000256" key="4">
    <source>
        <dbReference type="ARBA" id="ARBA00023024"/>
    </source>
</evidence>
<evidence type="ECO:0000256" key="3">
    <source>
        <dbReference type="ARBA" id="ARBA00022801"/>
    </source>
</evidence>
<name>A0A4P9Z428_9FUNG</name>
<evidence type="ECO:0000313" key="12">
    <source>
        <dbReference type="EMBL" id="RKP26300.1"/>
    </source>
</evidence>
<dbReference type="InterPro" id="IPR050542">
    <property type="entry name" value="Glycosyl_Hydrlase18_Chitinase"/>
</dbReference>
<evidence type="ECO:0000259" key="11">
    <source>
        <dbReference type="PROSITE" id="PS51910"/>
    </source>
</evidence>
<sequence length="404" mass="43255">MPRLARLLAAGICLLTACSAGHAASATVSDRRPAKASCNPKLVLYWGQNSYGATHGRDTANWERRLSYYCRSGQVSNVIISFMNVFGKEKPVLDLSSHCDDGRTFPGTKIPDCAELREDVKLCQELGVKVELSLGGADGRYGFASDRQAIAFAEELHKMAFGGKGSVRPFGANSLDGINLDLENERPHGYAAFIRRLRQLQGPRGLLVTAAPQCPYPDASLHDVLVHAEVDAVYVQFYNNYCGMNAYGSRHFNFNTWAKWSQSVAMRRGAKVYLGVPGSAQSAGTGYASAARIKTAAQQLARDYPSVFGGVAVWDASTAYMNRQGRGNFVSAVHGALKGICSNAAAPSSATLDISLDGHNNKTHSMPMANATIALSANRSMEAAGTDAIALTHVLQDAKLASLT</sequence>
<evidence type="ECO:0000313" key="13">
    <source>
        <dbReference type="Proteomes" id="UP000278143"/>
    </source>
</evidence>
<keyword evidence="6 8" id="KW-0326">Glycosidase</keyword>
<keyword evidence="3 8" id="KW-0378">Hydrolase</keyword>
<dbReference type="PROSITE" id="PS01095">
    <property type="entry name" value="GH18_1"/>
    <property type="match status" value="1"/>
</dbReference>
<dbReference type="GO" id="GO:0008843">
    <property type="term" value="F:endochitinase activity"/>
    <property type="evidence" value="ECO:0007669"/>
    <property type="project" value="UniProtKB-EC"/>
</dbReference>
<evidence type="ECO:0000256" key="10">
    <source>
        <dbReference type="SAM" id="SignalP"/>
    </source>
</evidence>
<dbReference type="InterPro" id="IPR001223">
    <property type="entry name" value="Glyco_hydro18_cat"/>
</dbReference>
<evidence type="ECO:0000256" key="7">
    <source>
        <dbReference type="ARBA" id="ARBA00023326"/>
    </source>
</evidence>
<dbReference type="EMBL" id="KZ989459">
    <property type="protein sequence ID" value="RKP26300.1"/>
    <property type="molecule type" value="Genomic_DNA"/>
</dbReference>
<dbReference type="Pfam" id="PF00704">
    <property type="entry name" value="Glyco_hydro_18"/>
    <property type="match status" value="1"/>
</dbReference>
<dbReference type="InterPro" id="IPR001579">
    <property type="entry name" value="Glyco_hydro_18_chit_AS"/>
</dbReference>
<organism evidence="12 13">
    <name type="scientific">Syncephalis pseudoplumigaleata</name>
    <dbReference type="NCBI Taxonomy" id="1712513"/>
    <lineage>
        <taxon>Eukaryota</taxon>
        <taxon>Fungi</taxon>
        <taxon>Fungi incertae sedis</taxon>
        <taxon>Zoopagomycota</taxon>
        <taxon>Zoopagomycotina</taxon>
        <taxon>Zoopagomycetes</taxon>
        <taxon>Zoopagales</taxon>
        <taxon>Piptocephalidaceae</taxon>
        <taxon>Syncephalis</taxon>
    </lineage>
</organism>
<dbReference type="InterPro" id="IPR011583">
    <property type="entry name" value="Chitinase_II/V-like_cat"/>
</dbReference>
<accession>A0A4P9Z428</accession>
<keyword evidence="4" id="KW-0146">Chitin degradation</keyword>
<reference evidence="13" key="1">
    <citation type="journal article" date="2018" name="Nat. Microbiol.">
        <title>Leveraging single-cell genomics to expand the fungal tree of life.</title>
        <authorList>
            <person name="Ahrendt S.R."/>
            <person name="Quandt C.A."/>
            <person name="Ciobanu D."/>
            <person name="Clum A."/>
            <person name="Salamov A."/>
            <person name="Andreopoulos B."/>
            <person name="Cheng J.F."/>
            <person name="Woyke T."/>
            <person name="Pelin A."/>
            <person name="Henrissat B."/>
            <person name="Reynolds N.K."/>
            <person name="Benny G.L."/>
            <person name="Smith M.E."/>
            <person name="James T.Y."/>
            <person name="Grigoriev I.V."/>
        </authorList>
    </citation>
    <scope>NUCLEOTIDE SEQUENCE [LARGE SCALE GENOMIC DNA]</scope>
    <source>
        <strain evidence="13">Benny S71-1</strain>
    </source>
</reference>
<feature type="chain" id="PRO_5020822251" description="chitinase" evidence="10">
    <location>
        <begin position="24"/>
        <end position="404"/>
    </location>
</feature>
<evidence type="ECO:0000256" key="6">
    <source>
        <dbReference type="ARBA" id="ARBA00023295"/>
    </source>
</evidence>
<evidence type="ECO:0000256" key="8">
    <source>
        <dbReference type="RuleBase" id="RU000489"/>
    </source>
</evidence>
<dbReference type="GO" id="GO:0000272">
    <property type="term" value="P:polysaccharide catabolic process"/>
    <property type="evidence" value="ECO:0007669"/>
    <property type="project" value="UniProtKB-KW"/>
</dbReference>
<evidence type="ECO:0000256" key="9">
    <source>
        <dbReference type="RuleBase" id="RU004453"/>
    </source>
</evidence>
<evidence type="ECO:0000256" key="1">
    <source>
        <dbReference type="ARBA" id="ARBA00000822"/>
    </source>
</evidence>
<evidence type="ECO:0000256" key="2">
    <source>
        <dbReference type="ARBA" id="ARBA00012729"/>
    </source>
</evidence>
<comment type="catalytic activity">
    <reaction evidence="1">
        <text>Random endo-hydrolysis of N-acetyl-beta-D-glucosaminide (1-&gt;4)-beta-linkages in chitin and chitodextrins.</text>
        <dbReference type="EC" id="3.2.1.14"/>
    </reaction>
</comment>
<dbReference type="Gene3D" id="3.20.20.80">
    <property type="entry name" value="Glycosidases"/>
    <property type="match status" value="1"/>
</dbReference>
<keyword evidence="7" id="KW-0624">Polysaccharide degradation</keyword>
<comment type="similarity">
    <text evidence="9">Belongs to the glycosyl hydrolase 18 family.</text>
</comment>
<keyword evidence="10" id="KW-0732">Signal</keyword>